<evidence type="ECO:0000256" key="2">
    <source>
        <dbReference type="SAM" id="Phobius"/>
    </source>
</evidence>
<evidence type="ECO:0000313" key="3">
    <source>
        <dbReference type="EMBL" id="OCX74171.1"/>
    </source>
</evidence>
<dbReference type="Proteomes" id="UP000094893">
    <property type="component" value="Unassembled WGS sequence"/>
</dbReference>
<evidence type="ECO:0000313" key="6">
    <source>
        <dbReference type="Proteomes" id="UP000095008"/>
    </source>
</evidence>
<dbReference type="AlphaFoldDB" id="A0A1C2JI31"/>
<evidence type="ECO:0000313" key="5">
    <source>
        <dbReference type="Proteomes" id="UP000094893"/>
    </source>
</evidence>
<feature type="region of interest" description="Disordered" evidence="1">
    <location>
        <begin position="148"/>
        <end position="177"/>
    </location>
</feature>
<protein>
    <recommendedName>
        <fullName evidence="7">Type IV secretion protein DotG</fullName>
    </recommendedName>
</protein>
<keyword evidence="2" id="KW-1133">Transmembrane helix</keyword>
<keyword evidence="2" id="KW-0472">Membrane</keyword>
<proteinExistence type="predicted"/>
<comment type="caution">
    <text evidence="4">The sequence shown here is derived from an EMBL/GenBank/DDBJ whole genome shotgun (WGS) entry which is preliminary data.</text>
</comment>
<dbReference type="Proteomes" id="UP000095008">
    <property type="component" value="Unassembled WGS sequence"/>
</dbReference>
<feature type="region of interest" description="Disordered" evidence="1">
    <location>
        <begin position="1"/>
        <end position="38"/>
    </location>
</feature>
<accession>A0A1C2JI31</accession>
<sequence>MSDEIQNDSENQTPANLQGADPSQSADPTQDQEPPVRKKVTFAGNLKRFYTSPETRFNAILLTAIAGAMIAFGLYSLTGDSGKAVISRPGSAHHVKNLPGGDQGGALYDQNLNKLNAERAKEAAQNHQTFIPTLGALHPVAPVQSAAVPKPAAKKPAPAPAPAAPAAPKETAWQKTEAKDAQLELMRFVHAPVPVPLTTSLRVAPANTHFSHDAQNTGPLRGANPLPGANPILANPGHIAFGELLTALNSNEPGPVEAEIVSGRFKGAKVLGNFKREKDRLVVAFDEMTWNRQSYPISAYAINAKTARTYVATSVNHHTLARWGSLIAASFLGGVDNALDMANESETFGNGYAVVANQMSDGQIPLYAAGNVGNVLTPILAKRFNEPPTVREAQGAAIGLLFMKPVR</sequence>
<reference evidence="4 5" key="1">
    <citation type="journal article" date="2016" name="Int. J. Mol. Sci.">
        <title>Comparative genomics of the extreme acidophile Acidithiobacillus thiooxidans reveals intraspecific divergence and niche adaptation.</title>
        <authorList>
            <person name="Zhang X."/>
            <person name="Feng X."/>
            <person name="Tao J."/>
            <person name="Ma L."/>
            <person name="Xiao Y."/>
            <person name="Liang Y."/>
            <person name="Liu X."/>
            <person name="Yin H."/>
        </authorList>
    </citation>
    <scope>NUCLEOTIDE SEQUENCE [LARGE SCALE GENOMIC DNA]</scope>
    <source>
        <strain evidence="3 5">A02</strain>
        <strain evidence="4">DXS-W</strain>
    </source>
</reference>
<dbReference type="InterPro" id="IPR049855">
    <property type="entry name" value="DotG/IcmE-like_C"/>
</dbReference>
<dbReference type="CDD" id="cd16431">
    <property type="entry name" value="IcmE"/>
    <property type="match status" value="1"/>
</dbReference>
<gene>
    <name evidence="4" type="ORF">A6M23_04260</name>
    <name evidence="3" type="ORF">A6P07_06160</name>
</gene>
<dbReference type="EMBL" id="LWSA01000074">
    <property type="protein sequence ID" value="OCX74171.1"/>
    <property type="molecule type" value="Genomic_DNA"/>
</dbReference>
<keyword evidence="6" id="KW-1185">Reference proteome</keyword>
<evidence type="ECO:0008006" key="7">
    <source>
        <dbReference type="Google" id="ProtNLM"/>
    </source>
</evidence>
<dbReference type="EMBL" id="LWRY01000025">
    <property type="protein sequence ID" value="OCX74955.1"/>
    <property type="molecule type" value="Genomic_DNA"/>
</dbReference>
<name>A0A1C2JI31_ACITH</name>
<organism evidence="4 6">
    <name type="scientific">Acidithiobacillus thiooxidans</name>
    <name type="common">Thiobacillus thiooxidans</name>
    <dbReference type="NCBI Taxonomy" id="930"/>
    <lineage>
        <taxon>Bacteria</taxon>
        <taxon>Pseudomonadati</taxon>
        <taxon>Pseudomonadota</taxon>
        <taxon>Acidithiobacillia</taxon>
        <taxon>Acidithiobacillales</taxon>
        <taxon>Acidithiobacillaceae</taxon>
        <taxon>Acidithiobacillus</taxon>
    </lineage>
</organism>
<dbReference type="OrthoDB" id="5620516at2"/>
<dbReference type="RefSeq" id="WP_024894942.1">
    <property type="nucleotide sequence ID" value="NZ_JAAOMO010000036.1"/>
</dbReference>
<feature type="compositionally biased region" description="Polar residues" evidence="1">
    <location>
        <begin position="8"/>
        <end position="32"/>
    </location>
</feature>
<keyword evidence="2" id="KW-0812">Transmembrane</keyword>
<evidence type="ECO:0000313" key="4">
    <source>
        <dbReference type="EMBL" id="OCX74955.1"/>
    </source>
</evidence>
<dbReference type="STRING" id="930.GCA_002079865_02094"/>
<evidence type="ECO:0000256" key="1">
    <source>
        <dbReference type="SAM" id="MobiDB-lite"/>
    </source>
</evidence>
<feature type="transmembrane region" description="Helical" evidence="2">
    <location>
        <begin position="57"/>
        <end position="77"/>
    </location>
</feature>